<feature type="region of interest" description="Disordered" evidence="1">
    <location>
        <begin position="30"/>
        <end position="124"/>
    </location>
</feature>
<name>A0ABU0SNN3_9ACTN</name>
<evidence type="ECO:0000256" key="1">
    <source>
        <dbReference type="SAM" id="MobiDB-lite"/>
    </source>
</evidence>
<gene>
    <name evidence="2" type="ORF">QF035_002756</name>
</gene>
<feature type="compositionally biased region" description="Basic and acidic residues" evidence="1">
    <location>
        <begin position="65"/>
        <end position="76"/>
    </location>
</feature>
<keyword evidence="3" id="KW-1185">Reference proteome</keyword>
<dbReference type="EMBL" id="JAUSZI010000002">
    <property type="protein sequence ID" value="MDQ1025174.1"/>
    <property type="molecule type" value="Genomic_DNA"/>
</dbReference>
<sequence>MSPDRRRSSSLGPLARAPLALVMAAGMVGPAAGAGRTVTDRTAATLGHTEDWCKSQPGKQNGYPGERDGGRNECKKGPTGPTGPPGADGMDGETGPTGPPGADGEDGETGPTGATGPCSDIDAEQDSGNYELRAVLTGGIYYAGIRDLRANPPTPFLWTDLSGRTNYPNTRQTGFACGVSVNEQQTSERLKSNLITTTGRVHEIRCDQALGPMPPNAGLTCDAAGAEVNRRPAPGVTNGGTIVP</sequence>
<evidence type="ECO:0000313" key="3">
    <source>
        <dbReference type="Proteomes" id="UP001230328"/>
    </source>
</evidence>
<dbReference type="Proteomes" id="UP001230328">
    <property type="component" value="Unassembled WGS sequence"/>
</dbReference>
<proteinExistence type="predicted"/>
<organism evidence="2 3">
    <name type="scientific">Streptomyces umbrinus</name>
    <dbReference type="NCBI Taxonomy" id="67370"/>
    <lineage>
        <taxon>Bacteria</taxon>
        <taxon>Bacillati</taxon>
        <taxon>Actinomycetota</taxon>
        <taxon>Actinomycetes</taxon>
        <taxon>Kitasatosporales</taxon>
        <taxon>Streptomycetaceae</taxon>
        <taxon>Streptomyces</taxon>
        <taxon>Streptomyces phaeochromogenes group</taxon>
    </lineage>
</organism>
<accession>A0ABU0SNN3</accession>
<reference evidence="2 3" key="1">
    <citation type="submission" date="2023-07" db="EMBL/GenBank/DDBJ databases">
        <title>Comparative genomics of wheat-associated soil bacteria to identify genetic determinants of phenazine resistance.</title>
        <authorList>
            <person name="Mouncey N."/>
        </authorList>
    </citation>
    <scope>NUCLEOTIDE SEQUENCE [LARGE SCALE GENOMIC DNA]</scope>
    <source>
        <strain evidence="2 3">V2I4</strain>
    </source>
</reference>
<evidence type="ECO:0008006" key="4">
    <source>
        <dbReference type="Google" id="ProtNLM"/>
    </source>
</evidence>
<comment type="caution">
    <text evidence="2">The sequence shown here is derived from an EMBL/GenBank/DDBJ whole genome shotgun (WGS) entry which is preliminary data.</text>
</comment>
<protein>
    <recommendedName>
        <fullName evidence="4">Collagen-like protein</fullName>
    </recommendedName>
</protein>
<evidence type="ECO:0000313" key="2">
    <source>
        <dbReference type="EMBL" id="MDQ1025174.1"/>
    </source>
</evidence>